<dbReference type="EMBL" id="CATOUU010000477">
    <property type="protein sequence ID" value="CAI9931249.1"/>
    <property type="molecule type" value="Genomic_DNA"/>
</dbReference>
<dbReference type="Proteomes" id="UP001642409">
    <property type="component" value="Unassembled WGS sequence"/>
</dbReference>
<evidence type="ECO:0000313" key="3">
    <source>
        <dbReference type="Proteomes" id="UP001642409"/>
    </source>
</evidence>
<name>A0AA86P6A5_9EUKA</name>
<dbReference type="AlphaFoldDB" id="A0AA86P6A5"/>
<comment type="caution">
    <text evidence="1">The sequence shown here is derived from an EMBL/GenBank/DDBJ whole genome shotgun (WGS) entry which is preliminary data.</text>
</comment>
<gene>
    <name evidence="1" type="ORF">HINF_LOCUS18894</name>
    <name evidence="2" type="ORF">HINF_LOCUS73374</name>
</gene>
<protein>
    <submittedName>
        <fullName evidence="2">Hypothetical_protein</fullName>
    </submittedName>
</protein>
<evidence type="ECO:0000313" key="1">
    <source>
        <dbReference type="EMBL" id="CAI9931249.1"/>
    </source>
</evidence>
<sequence>MGSPKNQRGLAFRGCVCTITVRAKRHGAPRAIESATGSSSKTHDSGSQNVLMLQLFDAAFSREFSEPKTITILRFHFKDIEIAHRYFVAGLQSQLCVADYLPTALRKA</sequence>
<evidence type="ECO:0000313" key="2">
    <source>
        <dbReference type="EMBL" id="CAL6105671.1"/>
    </source>
</evidence>
<organism evidence="1">
    <name type="scientific">Hexamita inflata</name>
    <dbReference type="NCBI Taxonomy" id="28002"/>
    <lineage>
        <taxon>Eukaryota</taxon>
        <taxon>Metamonada</taxon>
        <taxon>Diplomonadida</taxon>
        <taxon>Hexamitidae</taxon>
        <taxon>Hexamitinae</taxon>
        <taxon>Hexamita</taxon>
    </lineage>
</organism>
<proteinExistence type="predicted"/>
<accession>A0AA86P6A5</accession>
<reference evidence="1" key="1">
    <citation type="submission" date="2023-06" db="EMBL/GenBank/DDBJ databases">
        <authorList>
            <person name="Kurt Z."/>
        </authorList>
    </citation>
    <scope>NUCLEOTIDE SEQUENCE</scope>
</reference>
<keyword evidence="3" id="KW-1185">Reference proteome</keyword>
<reference evidence="2 3" key="2">
    <citation type="submission" date="2024-07" db="EMBL/GenBank/DDBJ databases">
        <authorList>
            <person name="Akdeniz Z."/>
        </authorList>
    </citation>
    <scope>NUCLEOTIDE SEQUENCE [LARGE SCALE GENOMIC DNA]</scope>
</reference>
<dbReference type="EMBL" id="CAXDID020000599">
    <property type="protein sequence ID" value="CAL6105671.1"/>
    <property type="molecule type" value="Genomic_DNA"/>
</dbReference>